<gene>
    <name evidence="6" type="ORF">CGI_10017948</name>
</gene>
<dbReference type="AlphaFoldDB" id="K1QDH5"/>
<dbReference type="Pfam" id="PF02263">
    <property type="entry name" value="GBP"/>
    <property type="match status" value="2"/>
</dbReference>
<evidence type="ECO:0000313" key="6">
    <source>
        <dbReference type="EMBL" id="EKC26865.1"/>
    </source>
</evidence>
<dbReference type="Gene3D" id="3.40.50.300">
    <property type="entry name" value="P-loop containing nucleotide triphosphate hydrolases"/>
    <property type="match status" value="2"/>
</dbReference>
<proteinExistence type="inferred from homology"/>
<dbReference type="GO" id="GO:0003924">
    <property type="term" value="F:GTPase activity"/>
    <property type="evidence" value="ECO:0007669"/>
    <property type="project" value="InterPro"/>
</dbReference>
<dbReference type="InterPro" id="IPR015894">
    <property type="entry name" value="Guanylate-bd_N"/>
</dbReference>
<comment type="similarity">
    <text evidence="3">Belongs to the TRAFAC class dynamin-like GTPase superfamily. GB1/RHD3 GTPase family.</text>
</comment>
<keyword evidence="2" id="KW-0342">GTP-binding</keyword>
<evidence type="ECO:0000256" key="2">
    <source>
        <dbReference type="ARBA" id="ARBA00023134"/>
    </source>
</evidence>
<reference evidence="6" key="1">
    <citation type="journal article" date="2012" name="Nature">
        <title>The oyster genome reveals stress adaptation and complexity of shell formation.</title>
        <authorList>
            <person name="Zhang G."/>
            <person name="Fang X."/>
            <person name="Guo X."/>
            <person name="Li L."/>
            <person name="Luo R."/>
            <person name="Xu F."/>
            <person name="Yang P."/>
            <person name="Zhang L."/>
            <person name="Wang X."/>
            <person name="Qi H."/>
            <person name="Xiong Z."/>
            <person name="Que H."/>
            <person name="Xie Y."/>
            <person name="Holland P.W."/>
            <person name="Paps J."/>
            <person name="Zhu Y."/>
            <person name="Wu F."/>
            <person name="Chen Y."/>
            <person name="Wang J."/>
            <person name="Peng C."/>
            <person name="Meng J."/>
            <person name="Yang L."/>
            <person name="Liu J."/>
            <person name="Wen B."/>
            <person name="Zhang N."/>
            <person name="Huang Z."/>
            <person name="Zhu Q."/>
            <person name="Feng Y."/>
            <person name="Mount A."/>
            <person name="Hedgecock D."/>
            <person name="Xu Z."/>
            <person name="Liu Y."/>
            <person name="Domazet-Loso T."/>
            <person name="Du Y."/>
            <person name="Sun X."/>
            <person name="Zhang S."/>
            <person name="Liu B."/>
            <person name="Cheng P."/>
            <person name="Jiang X."/>
            <person name="Li J."/>
            <person name="Fan D."/>
            <person name="Wang W."/>
            <person name="Fu W."/>
            <person name="Wang T."/>
            <person name="Wang B."/>
            <person name="Zhang J."/>
            <person name="Peng Z."/>
            <person name="Li Y."/>
            <person name="Li N."/>
            <person name="Wang J."/>
            <person name="Chen M."/>
            <person name="He Y."/>
            <person name="Tan F."/>
            <person name="Song X."/>
            <person name="Zheng Q."/>
            <person name="Huang R."/>
            <person name="Yang H."/>
            <person name="Du X."/>
            <person name="Chen L."/>
            <person name="Yang M."/>
            <person name="Gaffney P.M."/>
            <person name="Wang S."/>
            <person name="Luo L."/>
            <person name="She Z."/>
            <person name="Ming Y."/>
            <person name="Huang W."/>
            <person name="Zhang S."/>
            <person name="Huang B."/>
            <person name="Zhang Y."/>
            <person name="Qu T."/>
            <person name="Ni P."/>
            <person name="Miao G."/>
            <person name="Wang J."/>
            <person name="Wang Q."/>
            <person name="Steinberg C.E."/>
            <person name="Wang H."/>
            <person name="Li N."/>
            <person name="Qian L."/>
            <person name="Zhang G."/>
            <person name="Li Y."/>
            <person name="Yang H."/>
            <person name="Liu X."/>
            <person name="Wang J."/>
            <person name="Yin Y."/>
            <person name="Wang J."/>
        </authorList>
    </citation>
    <scope>NUCLEOTIDE SEQUENCE [LARGE SCALE GENOMIC DNA]</scope>
    <source>
        <strain evidence="6">05x7-T-G4-1.051#20</strain>
    </source>
</reference>
<feature type="domain" description="GB1/RHD3-type G" evidence="5">
    <location>
        <begin position="125"/>
        <end position="193"/>
    </location>
</feature>
<dbReference type="SUPFAM" id="SSF52540">
    <property type="entry name" value="P-loop containing nucleoside triphosphate hydrolases"/>
    <property type="match status" value="1"/>
</dbReference>
<dbReference type="GO" id="GO:0005525">
    <property type="term" value="F:GTP binding"/>
    <property type="evidence" value="ECO:0007669"/>
    <property type="project" value="UniProtKB-KW"/>
</dbReference>
<dbReference type="InParanoid" id="K1QDH5"/>
<sequence>MRMGGGTKQQHEQRQHSDYVEEPRINLVERRRQFTSCPSAAAEADTIIGYKPPPLTLSYVLINKEELVAMRRLKEMASSDVSNRGEPLQIIRITSKENDDGEITHGLELVDENLEKIMLHPEVKENPVVIISITGAFRKGKSFLLGFFLKFLETQPEECDWLSEDDKIEGFEWRGGSDRVTSGILIWSEPFIRENKFGEKKFIFLIRDWSFPYENAYGKDGGNAYIRKKLKIKKSQHNEQKNIRRNLEKCFPNIGGFLLPYPGKAIVTNQAYNGLVKELDGDFVENVKLLIPYILSKEMLVARQINNTDVTGQYLLKYVKVGTKYRTY</sequence>
<protein>
    <submittedName>
        <fullName evidence="6">Atlastin-1</fullName>
    </submittedName>
</protein>
<dbReference type="EMBL" id="JH816320">
    <property type="protein sequence ID" value="EKC26865.1"/>
    <property type="molecule type" value="Genomic_DNA"/>
</dbReference>
<dbReference type="InterPro" id="IPR030386">
    <property type="entry name" value="G_GB1_RHD3_dom"/>
</dbReference>
<organism evidence="6">
    <name type="scientific">Magallana gigas</name>
    <name type="common">Pacific oyster</name>
    <name type="synonym">Crassostrea gigas</name>
    <dbReference type="NCBI Taxonomy" id="29159"/>
    <lineage>
        <taxon>Eukaryota</taxon>
        <taxon>Metazoa</taxon>
        <taxon>Spiralia</taxon>
        <taxon>Lophotrochozoa</taxon>
        <taxon>Mollusca</taxon>
        <taxon>Bivalvia</taxon>
        <taxon>Autobranchia</taxon>
        <taxon>Pteriomorphia</taxon>
        <taxon>Ostreida</taxon>
        <taxon>Ostreoidea</taxon>
        <taxon>Ostreidae</taxon>
        <taxon>Magallana</taxon>
    </lineage>
</organism>
<dbReference type="HOGENOM" id="CLU_847972_0_0_1"/>
<accession>K1QDH5</accession>
<name>K1QDH5_MAGGI</name>
<evidence type="ECO:0000256" key="3">
    <source>
        <dbReference type="PROSITE-ProRule" id="PRU01052"/>
    </source>
</evidence>
<evidence type="ECO:0000259" key="5">
    <source>
        <dbReference type="PROSITE" id="PS51715"/>
    </source>
</evidence>
<feature type="domain" description="GB1/RHD3-type G" evidence="5">
    <location>
        <begin position="201"/>
        <end position="299"/>
    </location>
</feature>
<evidence type="ECO:0000256" key="4">
    <source>
        <dbReference type="SAM" id="MobiDB-lite"/>
    </source>
</evidence>
<dbReference type="InterPro" id="IPR027417">
    <property type="entry name" value="P-loop_NTPase"/>
</dbReference>
<dbReference type="PROSITE" id="PS51715">
    <property type="entry name" value="G_GB1_RHD3"/>
    <property type="match status" value="2"/>
</dbReference>
<dbReference type="PANTHER" id="PTHR10751">
    <property type="entry name" value="GUANYLATE BINDING PROTEIN"/>
    <property type="match status" value="1"/>
</dbReference>
<evidence type="ECO:0000256" key="1">
    <source>
        <dbReference type="ARBA" id="ARBA00022741"/>
    </source>
</evidence>
<feature type="region of interest" description="Disordered" evidence="4">
    <location>
        <begin position="1"/>
        <end position="21"/>
    </location>
</feature>
<feature type="compositionally biased region" description="Basic and acidic residues" evidence="4">
    <location>
        <begin position="9"/>
        <end position="21"/>
    </location>
</feature>
<keyword evidence="1" id="KW-0547">Nucleotide-binding</keyword>